<dbReference type="PROSITE" id="PS52035">
    <property type="entry name" value="PEPTIDASE_M14"/>
    <property type="match status" value="1"/>
</dbReference>
<dbReference type="PANTHER" id="PTHR11705">
    <property type="entry name" value="PROTEASE FAMILY M14 CARBOXYPEPTIDASE A,B"/>
    <property type="match status" value="1"/>
</dbReference>
<evidence type="ECO:0000256" key="6">
    <source>
        <dbReference type="ARBA" id="ARBA00023049"/>
    </source>
</evidence>
<dbReference type="AlphaFoldDB" id="A0AAV3UIJ1"/>
<dbReference type="Pfam" id="PF00246">
    <property type="entry name" value="Peptidase_M14"/>
    <property type="match status" value="1"/>
</dbReference>
<sequence length="393" mass="43296">MLKALGGLLVAGTTASTQAIAKQSKREVALDYLANDDLLDNDELERILQQLERRYSDRVSVMEIGRSNQDRPIYAVSIGASSNKQCLKTTDVMAIGQQHGDEMISSAEGLLSVAQHLASKQGQTKKLLEEVTVHIVPRVNPDGFVARQRYNVDTDAPARGEGDDIFGGDAGFYTADDAGIGWDINRYHWFDWTESNLYNNLPDEYPENPVPEARAVLSATEEIDPEWIVDYHRQGTYTTDPDVTFDPENPGEAYERGTYPPDPDASGAGDIVTSSLFWPINDGVSEEAQDLSKQIVSVMYNELTEFEQSTISRYPGGTYAGIARNGYGLAGYGSVLYELSTGTLGDREFRMQQVFTSLLAAIRATATGSLYEINPESVSQLPERETNGFTIEE</sequence>
<dbReference type="GeneID" id="68616398"/>
<keyword evidence="4" id="KW-0378">Hydrolase</keyword>
<keyword evidence="6" id="KW-0482">Metalloprotease</keyword>
<dbReference type="GO" id="GO:0005615">
    <property type="term" value="C:extracellular space"/>
    <property type="evidence" value="ECO:0007669"/>
    <property type="project" value="TreeGrafter"/>
</dbReference>
<dbReference type="SUPFAM" id="SSF53187">
    <property type="entry name" value="Zn-dependent exopeptidases"/>
    <property type="match status" value="1"/>
</dbReference>
<organism evidence="8 9">
    <name type="scientific">Haladaptatus pallidirubidus</name>
    <dbReference type="NCBI Taxonomy" id="1008152"/>
    <lineage>
        <taxon>Archaea</taxon>
        <taxon>Methanobacteriati</taxon>
        <taxon>Methanobacteriota</taxon>
        <taxon>Stenosarchaea group</taxon>
        <taxon>Halobacteria</taxon>
        <taxon>Halobacteriales</taxon>
        <taxon>Haladaptataceae</taxon>
        <taxon>Haladaptatus</taxon>
    </lineage>
</organism>
<dbReference type="Gene3D" id="3.40.630.10">
    <property type="entry name" value="Zn peptidases"/>
    <property type="match status" value="1"/>
</dbReference>
<dbReference type="PANTHER" id="PTHR11705:SF143">
    <property type="entry name" value="SLL0236 PROTEIN"/>
    <property type="match status" value="1"/>
</dbReference>
<dbReference type="SMART" id="SM00631">
    <property type="entry name" value="Zn_pept"/>
    <property type="match status" value="1"/>
</dbReference>
<accession>A0AAV3UIJ1</accession>
<dbReference type="InterPro" id="IPR000834">
    <property type="entry name" value="Peptidase_M14"/>
</dbReference>
<evidence type="ECO:0000259" key="7">
    <source>
        <dbReference type="PROSITE" id="PS52035"/>
    </source>
</evidence>
<dbReference type="RefSeq" id="WP_227778038.1">
    <property type="nucleotide sequence ID" value="NZ_BAABKX010000010.1"/>
</dbReference>
<evidence type="ECO:0000256" key="5">
    <source>
        <dbReference type="ARBA" id="ARBA00022833"/>
    </source>
</evidence>
<gene>
    <name evidence="8" type="ORF">GCM10025751_27820</name>
</gene>
<dbReference type="GO" id="GO:0008270">
    <property type="term" value="F:zinc ion binding"/>
    <property type="evidence" value="ECO:0007669"/>
    <property type="project" value="InterPro"/>
</dbReference>
<proteinExistence type="inferred from homology"/>
<comment type="similarity">
    <text evidence="2">Belongs to the peptidase M14 family.</text>
</comment>
<evidence type="ECO:0000256" key="3">
    <source>
        <dbReference type="ARBA" id="ARBA00022670"/>
    </source>
</evidence>
<keyword evidence="9" id="KW-1185">Reference proteome</keyword>
<dbReference type="EMBL" id="BAABKX010000010">
    <property type="protein sequence ID" value="GAA5052021.1"/>
    <property type="molecule type" value="Genomic_DNA"/>
</dbReference>
<reference evidence="8 9" key="1">
    <citation type="journal article" date="2019" name="Int. J. Syst. Evol. Microbiol.">
        <title>The Global Catalogue of Microorganisms (GCM) 10K type strain sequencing project: providing services to taxonomists for standard genome sequencing and annotation.</title>
        <authorList>
            <consortium name="The Broad Institute Genomics Platform"/>
            <consortium name="The Broad Institute Genome Sequencing Center for Infectious Disease"/>
            <person name="Wu L."/>
            <person name="Ma J."/>
        </authorList>
    </citation>
    <scope>NUCLEOTIDE SEQUENCE [LARGE SCALE GENOMIC DNA]</scope>
    <source>
        <strain evidence="8 9">JCM 17504</strain>
    </source>
</reference>
<evidence type="ECO:0000313" key="9">
    <source>
        <dbReference type="Proteomes" id="UP001501729"/>
    </source>
</evidence>
<dbReference type="GO" id="GO:0006508">
    <property type="term" value="P:proteolysis"/>
    <property type="evidence" value="ECO:0007669"/>
    <property type="project" value="UniProtKB-KW"/>
</dbReference>
<keyword evidence="3" id="KW-0645">Protease</keyword>
<dbReference type="GO" id="GO:0004181">
    <property type="term" value="F:metallocarboxypeptidase activity"/>
    <property type="evidence" value="ECO:0007669"/>
    <property type="project" value="InterPro"/>
</dbReference>
<comment type="caution">
    <text evidence="8">The sequence shown here is derived from an EMBL/GenBank/DDBJ whole genome shotgun (WGS) entry which is preliminary data.</text>
</comment>
<feature type="domain" description="Peptidase M14" evidence="7">
    <location>
        <begin position="37"/>
        <end position="362"/>
    </location>
</feature>
<evidence type="ECO:0000313" key="8">
    <source>
        <dbReference type="EMBL" id="GAA5052021.1"/>
    </source>
</evidence>
<evidence type="ECO:0000256" key="2">
    <source>
        <dbReference type="ARBA" id="ARBA00005988"/>
    </source>
</evidence>
<comment type="cofactor">
    <cofactor evidence="1">
        <name>Zn(2+)</name>
        <dbReference type="ChEBI" id="CHEBI:29105"/>
    </cofactor>
</comment>
<protein>
    <recommendedName>
        <fullName evidence="7">Peptidase M14 domain-containing protein</fullName>
    </recommendedName>
</protein>
<keyword evidence="5" id="KW-0862">Zinc</keyword>
<evidence type="ECO:0000256" key="1">
    <source>
        <dbReference type="ARBA" id="ARBA00001947"/>
    </source>
</evidence>
<dbReference type="Proteomes" id="UP001501729">
    <property type="component" value="Unassembled WGS sequence"/>
</dbReference>
<evidence type="ECO:0000256" key="4">
    <source>
        <dbReference type="ARBA" id="ARBA00022801"/>
    </source>
</evidence>
<name>A0AAV3UIJ1_9EURY</name>